<dbReference type="Gene3D" id="1.25.40.20">
    <property type="entry name" value="Ankyrin repeat-containing domain"/>
    <property type="match status" value="2"/>
</dbReference>
<dbReference type="OrthoDB" id="6190825at2759"/>
<evidence type="ECO:0000259" key="2">
    <source>
        <dbReference type="Pfam" id="PF18738"/>
    </source>
</evidence>
<organism evidence="4 5">
    <name type="scientific">Mytilus coruscus</name>
    <name type="common">Sea mussel</name>
    <dbReference type="NCBI Taxonomy" id="42192"/>
    <lineage>
        <taxon>Eukaryota</taxon>
        <taxon>Metazoa</taxon>
        <taxon>Spiralia</taxon>
        <taxon>Lophotrochozoa</taxon>
        <taxon>Mollusca</taxon>
        <taxon>Bivalvia</taxon>
        <taxon>Autobranchia</taxon>
        <taxon>Pteriomorphia</taxon>
        <taxon>Mytilida</taxon>
        <taxon>Mytiloidea</taxon>
        <taxon>Mytilidae</taxon>
        <taxon>Mytilinae</taxon>
        <taxon>Mytilus</taxon>
    </lineage>
</organism>
<accession>A0A6J8CY86</accession>
<dbReference type="PANTHER" id="PTHR46586">
    <property type="entry name" value="ANKYRIN REPEAT-CONTAINING PROTEIN"/>
    <property type="match status" value="1"/>
</dbReference>
<name>A0A6J8CY86_MYTCO</name>
<gene>
    <name evidence="4" type="ORF">MCOR_34134</name>
</gene>
<evidence type="ECO:0000313" key="4">
    <source>
        <dbReference type="EMBL" id="CAC5399912.1"/>
    </source>
</evidence>
<dbReference type="PANTHER" id="PTHR46586:SF3">
    <property type="entry name" value="ANKYRIN REPEAT-CONTAINING PROTEIN"/>
    <property type="match status" value="1"/>
</dbReference>
<dbReference type="InterPro" id="IPR036770">
    <property type="entry name" value="Ankyrin_rpt-contain_sf"/>
</dbReference>
<dbReference type="EMBL" id="CACVKT020006131">
    <property type="protein sequence ID" value="CAC5399912.1"/>
    <property type="molecule type" value="Genomic_DNA"/>
</dbReference>
<keyword evidence="1" id="KW-0175">Coiled coil</keyword>
<sequence length="1440" mass="167597">MNEEKQNFIRLFHLVNSIGSEAARVQFDIIFPPNSLIATLNNGKNYIDKLYCKRILAESQKDILYPPSGGITSSKSYDITLMVCLVRNLYNARKPINGFDQLPLHTEIFPEADFARIKIYRNQLVHASSDEIDNTYYKTSWKDITEAIYRLGGQAFMSPCEELAGSEMTKTSEVKRLREEIKCLEEEIRNDNKVVTWALVEALEKENTFISTRTLDVGLELLKQRGVVLLTGMAGIGKTRNCFKLLNNFCSKIEPKYQMIKLENLCEWDEFVDLDKNYIVFIDDIFGKTNANFDKEIHEKILNQIYAFVQKGNIKVILSTRDTVKRQCQEIIESNRLFQGCQIDLNSEPFQMNVDQKCRLLVTYMRNNDDFEYKSDGFADTTGAIILNNSDIHDIASSNFVIGFPQAVQMFVHNKKYINLGSAFFSRPDEQTLEDINDMRRQGHQNNKLKIQYSLLVLTVLNDNCFDPSHAHAIMKVNEIIHTIYGDSIKITKCDLIDSIHTLQGRFFQKHPHFAMFEHQLLFESVLLSFGQIDMSKIIPVSRFEFICEMMRTAEYILKEGEVVLLVPDELTDLLGNRISYLIHREYRHEKAAQLIQRLVHSVLIKSKNELLIDSILQAFVNEERECCSKRGTYSFVSFDDAISRSNKRFSKSTFLPAQLLLYFAGKQGDEIFFDIALKYITRILEGDFDIDKKTLCKTKVTESIYLLCAFGHADMVEKSIKFARKYCIPISHDDLIAYHQFGGNVISIYECIERAFLFSNLLVLRRLLSKYTLPTFNINEFIAPMFTRKTYSLPLESLKWLTICHNLDKKIILKLSIRNNFESIADFFWDESIMLQSEILNLFIECCKNRIYNMIPWMVRRVKVNRHDVACAIHYLLGGDRFPFLDDSHEKQIVNIMKIFLQEFDLSMVDIKTTIKLASENGCFEVVLLFLEKWSPCNFDLSAIFNEACEYCNMNMVQWMLDFVERRCLNFNTAFLKACGGNNGLSRFSYISVVEYFHDNDEKEDKKRLKLVIQLWNCVDDKTTLNAEYAIAKACIVKRFHIIQWLLKHMKPEHRSISQVLQTCCEYGQLELVEWVLSNYDTSLVDYKSCLIWLSSFRTYSTITFLSAEAESMQHAIENDNKCIIKLLLEKCDHGYFDMQKVVEGLCRLAHTDIVKSILDKGNYKTLDMNLAMIMTCAGDFRSRNTEQHRIDLITYLWNHFDRKLFDLNKAIDVALQEQSFYIIKWIVDNIDKDSYDINQIMLISCRSAYSDLVKYLINEFELLDFDLKTALIEACNPYPLYHGVIRDAHSTNRVEIVDLLFRHCGRNSFDLPKVLNTAHEQKAYDVVSFFLENDISKDLNIKILMLDACKDGYLQLVIWLLQNYTESELEIPNAFIGACVGREFNSFQTYYERLVCLRFLWDNIDHSFFDTKTALKQARQTNNLKICDWLITLDLTNS</sequence>
<dbReference type="SUPFAM" id="SSF52540">
    <property type="entry name" value="P-loop containing nucleoside triphosphate hydrolases"/>
    <property type="match status" value="1"/>
</dbReference>
<dbReference type="Pfam" id="PF18738">
    <property type="entry name" value="HEPN_DZIP3"/>
    <property type="match status" value="1"/>
</dbReference>
<keyword evidence="5" id="KW-1185">Reference proteome</keyword>
<feature type="coiled-coil region" evidence="1">
    <location>
        <begin position="167"/>
        <end position="194"/>
    </location>
</feature>
<dbReference type="Proteomes" id="UP000507470">
    <property type="component" value="Unassembled WGS sequence"/>
</dbReference>
<dbReference type="InterPro" id="IPR049050">
    <property type="entry name" value="nSTAND3"/>
</dbReference>
<dbReference type="InterPro" id="IPR027417">
    <property type="entry name" value="P-loop_NTPase"/>
</dbReference>
<proteinExistence type="predicted"/>
<evidence type="ECO:0000256" key="1">
    <source>
        <dbReference type="SAM" id="Coils"/>
    </source>
</evidence>
<feature type="domain" description="DZIP3-like HEPN" evidence="2">
    <location>
        <begin position="34"/>
        <end position="172"/>
    </location>
</feature>
<evidence type="ECO:0000313" key="5">
    <source>
        <dbReference type="Proteomes" id="UP000507470"/>
    </source>
</evidence>
<protein>
    <submittedName>
        <fullName evidence="4">Uncharacterized protein</fullName>
    </submittedName>
</protein>
<dbReference type="Pfam" id="PF20720">
    <property type="entry name" value="nSTAND3"/>
    <property type="match status" value="1"/>
</dbReference>
<dbReference type="SUPFAM" id="SSF48403">
    <property type="entry name" value="Ankyrin repeat"/>
    <property type="match status" value="1"/>
</dbReference>
<reference evidence="4 5" key="1">
    <citation type="submission" date="2020-06" db="EMBL/GenBank/DDBJ databases">
        <authorList>
            <person name="Li R."/>
            <person name="Bekaert M."/>
        </authorList>
    </citation>
    <scope>NUCLEOTIDE SEQUENCE [LARGE SCALE GENOMIC DNA]</scope>
    <source>
        <strain evidence="5">wild</strain>
    </source>
</reference>
<dbReference type="InterPro" id="IPR041249">
    <property type="entry name" value="HEPN_DZIP3"/>
</dbReference>
<dbReference type="InterPro" id="IPR052050">
    <property type="entry name" value="SecEffector_AnkRepeat"/>
</dbReference>
<feature type="domain" description="Novel STAND NTPase 3" evidence="3">
    <location>
        <begin position="209"/>
        <end position="365"/>
    </location>
</feature>
<evidence type="ECO:0000259" key="3">
    <source>
        <dbReference type="Pfam" id="PF20720"/>
    </source>
</evidence>